<reference evidence="1 2" key="1">
    <citation type="journal article" date="2013" name="PLoS Genet.">
        <title>The genome and development-dependent transcriptomes of Pyronema confluens: a window into fungal evolution.</title>
        <authorList>
            <person name="Traeger S."/>
            <person name="Altegoer F."/>
            <person name="Freitag M."/>
            <person name="Gabaldon T."/>
            <person name="Kempken F."/>
            <person name="Kumar A."/>
            <person name="Marcet-Houben M."/>
            <person name="Poggeler S."/>
            <person name="Stajich J.E."/>
            <person name="Nowrousian M."/>
        </authorList>
    </citation>
    <scope>NUCLEOTIDE SEQUENCE [LARGE SCALE GENOMIC DNA]</scope>
    <source>
        <strain evidence="2">CBS 100304</strain>
        <tissue evidence="1">Vegetative mycelium</tissue>
    </source>
</reference>
<keyword evidence="2" id="KW-1185">Reference proteome</keyword>
<proteinExistence type="predicted"/>
<dbReference type="AlphaFoldDB" id="U4LEF9"/>
<dbReference type="Proteomes" id="UP000018144">
    <property type="component" value="Unassembled WGS sequence"/>
</dbReference>
<dbReference type="EMBL" id="HF935431">
    <property type="protein sequence ID" value="CCX30253.1"/>
    <property type="molecule type" value="Genomic_DNA"/>
</dbReference>
<protein>
    <submittedName>
        <fullName evidence="1">Uncharacterized protein</fullName>
    </submittedName>
</protein>
<organism evidence="1 2">
    <name type="scientific">Pyronema omphalodes (strain CBS 100304)</name>
    <name type="common">Pyronema confluens</name>
    <dbReference type="NCBI Taxonomy" id="1076935"/>
    <lineage>
        <taxon>Eukaryota</taxon>
        <taxon>Fungi</taxon>
        <taxon>Dikarya</taxon>
        <taxon>Ascomycota</taxon>
        <taxon>Pezizomycotina</taxon>
        <taxon>Pezizomycetes</taxon>
        <taxon>Pezizales</taxon>
        <taxon>Pyronemataceae</taxon>
        <taxon>Pyronema</taxon>
    </lineage>
</organism>
<name>U4LEF9_PYROM</name>
<accession>U4LEF9</accession>
<evidence type="ECO:0000313" key="2">
    <source>
        <dbReference type="Proteomes" id="UP000018144"/>
    </source>
</evidence>
<evidence type="ECO:0000313" key="1">
    <source>
        <dbReference type="EMBL" id="CCX30253.1"/>
    </source>
</evidence>
<gene>
    <name evidence="1" type="ORF">PCON_08379</name>
</gene>
<sequence length="18" mass="2018">MASASLCSSRLFRLFILC</sequence>